<feature type="transmembrane region" description="Helical" evidence="1">
    <location>
        <begin position="700"/>
        <end position="718"/>
    </location>
</feature>
<dbReference type="PANTHER" id="PTHR30572:SF4">
    <property type="entry name" value="ABC TRANSPORTER PERMEASE YTRF"/>
    <property type="match status" value="1"/>
</dbReference>
<feature type="transmembrane region" description="Helical" evidence="1">
    <location>
        <begin position="756"/>
        <end position="780"/>
    </location>
</feature>
<accession>A0A0H5LQ87</accession>
<protein>
    <submittedName>
        <fullName evidence="2">Membrane protein</fullName>
    </submittedName>
</protein>
<reference evidence="3" key="1">
    <citation type="submission" date="2015-03" db="EMBL/GenBank/DDBJ databases">
        <authorList>
            <consortium name="Pathogen Informatics"/>
        </authorList>
    </citation>
    <scope>NUCLEOTIDE SEQUENCE [LARGE SCALE GENOMIC DNA]</scope>
    <source>
        <strain evidence="3">R148</strain>
    </source>
</reference>
<keyword evidence="1" id="KW-1133">Transmembrane helix</keyword>
<name>A0A0H5LQ87_YERIN</name>
<dbReference type="RefSeq" id="WP_053008661.1">
    <property type="nucleotide sequence ID" value="NZ_CWJI01000001.1"/>
</dbReference>
<feature type="transmembrane region" description="Helical" evidence="1">
    <location>
        <begin position="369"/>
        <end position="396"/>
    </location>
</feature>
<organism evidence="2 3">
    <name type="scientific">Yersinia intermedia</name>
    <dbReference type="NCBI Taxonomy" id="631"/>
    <lineage>
        <taxon>Bacteria</taxon>
        <taxon>Pseudomonadati</taxon>
        <taxon>Pseudomonadota</taxon>
        <taxon>Gammaproteobacteria</taxon>
        <taxon>Enterobacterales</taxon>
        <taxon>Yersiniaceae</taxon>
        <taxon>Yersinia</taxon>
    </lineage>
</organism>
<keyword evidence="1" id="KW-0812">Transmembrane</keyword>
<dbReference type="InterPro" id="IPR050250">
    <property type="entry name" value="Macrolide_Exporter_MacB"/>
</dbReference>
<feature type="transmembrane region" description="Helical" evidence="1">
    <location>
        <begin position="12"/>
        <end position="39"/>
    </location>
</feature>
<dbReference type="PANTHER" id="PTHR30572">
    <property type="entry name" value="MEMBRANE COMPONENT OF TRANSPORTER-RELATED"/>
    <property type="match status" value="1"/>
</dbReference>
<dbReference type="EMBL" id="CWJI01000001">
    <property type="protein sequence ID" value="CRY53235.1"/>
    <property type="molecule type" value="Genomic_DNA"/>
</dbReference>
<dbReference type="Proteomes" id="UP000043316">
    <property type="component" value="Unassembled WGS sequence"/>
</dbReference>
<feature type="transmembrane region" description="Helical" evidence="1">
    <location>
        <begin position="669"/>
        <end position="688"/>
    </location>
</feature>
<feature type="transmembrane region" description="Helical" evidence="1">
    <location>
        <begin position="725"/>
        <end position="744"/>
    </location>
</feature>
<keyword evidence="1" id="KW-0472">Membrane</keyword>
<dbReference type="GO" id="GO:0005886">
    <property type="term" value="C:plasma membrane"/>
    <property type="evidence" value="ECO:0007669"/>
    <property type="project" value="TreeGrafter"/>
</dbReference>
<evidence type="ECO:0000256" key="1">
    <source>
        <dbReference type="SAM" id="Phobius"/>
    </source>
</evidence>
<dbReference type="GO" id="GO:0022857">
    <property type="term" value="F:transmembrane transporter activity"/>
    <property type="evidence" value="ECO:0007669"/>
    <property type="project" value="TreeGrafter"/>
</dbReference>
<dbReference type="NCBIfam" id="NF038008">
    <property type="entry name" value="ABC_perm_DarB"/>
    <property type="match status" value="1"/>
</dbReference>
<evidence type="ECO:0000313" key="3">
    <source>
        <dbReference type="Proteomes" id="UP000043316"/>
    </source>
</evidence>
<feature type="transmembrane region" description="Helical" evidence="1">
    <location>
        <begin position="334"/>
        <end position="357"/>
    </location>
</feature>
<proteinExistence type="predicted"/>
<feature type="transmembrane region" description="Helical" evidence="1">
    <location>
        <begin position="416"/>
        <end position="438"/>
    </location>
</feature>
<dbReference type="AlphaFoldDB" id="A0A0H5LQ87"/>
<sequence length="790" mass="89494">MFMSEFLNDVKLSPMTTILALAITALGMVSSFLVVLLYVTDSGIEKHHVNYEQTYRIETQFNLPSGDSVKSAQVPLPLLSILQNENDIKETAFALRLFMNLHAKGQTHTQVDIFVVSPNFFNVITPYKGKIPNLTQNEIIITPEFNDQYLQLDNPRGHIITLGDKGQYVIKEVVEFVNTNRLNVQAVIAFSPELIEDYHDKRHDWYDMHAYAYITMKPSGKPSNDRLNALVTQYAPQLPGAPFSPEEFIQLSARPITDIHYDHELPDEMSKVISKAYIYTVYAAGIFISLVTIMNFFNLNNVINSHKKSSFQIKKSIGASHIQLLVESLTIATVQLILVFGLAIIFLAALMYFSVGLKELILMTEISQIYSSFITVLTFIYLAVLLSHLIYLSTVVFPNHTNHSNTYNEQSLSRNLHQSLLCLQIIVASVIIFLWAGIMTQNDFMQHHHFGYEKANVITFPLSEQLKQPASLNNLQDEMKNSTGGGTLSLSSWLPFDHSKHSISIFHHNQQEKDKLASVNIIQANKNFIETWGLKTIAGRENLIVASDDDDVGHAIVTKSFMATMGFSSFDKILNTDFYINHHGMDKKVRLLRVINDFYLSEPNEDFAPLLILIENKVQKYGALKVNQITDMTIVKSLLERHHVAPEKIKTVEHLHEDYFSNSQLINKTVNTVTFIAILLITISTIIIGISETRRIKKTLMIMDAIGGSIYTHILYFIQQNILPIAIATVIAIPIGFLLLDLWLKQYDMINSLSYIYATVALLILFMSLIFVMSITLIINQHSIIIGNKK</sequence>
<feature type="transmembrane region" description="Helical" evidence="1">
    <location>
        <begin position="276"/>
        <end position="297"/>
    </location>
</feature>
<gene>
    <name evidence="2" type="ORF">ERS008476_00118</name>
</gene>
<evidence type="ECO:0000313" key="2">
    <source>
        <dbReference type="EMBL" id="CRY53235.1"/>
    </source>
</evidence>